<keyword evidence="3" id="KW-0862">Zinc</keyword>
<evidence type="ECO:0000313" key="7">
    <source>
        <dbReference type="Proteomes" id="UP001165190"/>
    </source>
</evidence>
<dbReference type="InterPro" id="IPR013083">
    <property type="entry name" value="Znf_RING/FYVE/PHD"/>
</dbReference>
<evidence type="ECO:0000256" key="1">
    <source>
        <dbReference type="ARBA" id="ARBA00022723"/>
    </source>
</evidence>
<feature type="domain" description="RING-type" evidence="5">
    <location>
        <begin position="94"/>
        <end position="136"/>
    </location>
</feature>
<evidence type="ECO:0000256" key="4">
    <source>
        <dbReference type="PROSITE-ProRule" id="PRU00175"/>
    </source>
</evidence>
<keyword evidence="2 4" id="KW-0863">Zinc-finger</keyword>
<dbReference type="SUPFAM" id="SSF57850">
    <property type="entry name" value="RING/U-box"/>
    <property type="match status" value="1"/>
</dbReference>
<dbReference type="Proteomes" id="UP001165190">
    <property type="component" value="Unassembled WGS sequence"/>
</dbReference>
<sequence>MGLQGQLNDASSDSIPLLVLAQIANCFRHLRNLLFDMFHSTGLRRFHDRTTATPVDGVGVVGSGLVSLVVLAEQLNLNKVLSYGYNCGGGVSDCVVCLCRLRDGEQVRELDCCHVFHKDCFDGWLHHFNFNCPLCRSPLEVDRRVEFTRKRVGGDLLDWFSLR</sequence>
<dbReference type="AlphaFoldDB" id="A0A9W7MGH1"/>
<protein>
    <submittedName>
        <fullName evidence="6">RING-H2 finger A2A</fullName>
    </submittedName>
</protein>
<keyword evidence="1" id="KW-0479">Metal-binding</keyword>
<dbReference type="GO" id="GO:0008270">
    <property type="term" value="F:zinc ion binding"/>
    <property type="evidence" value="ECO:0007669"/>
    <property type="project" value="UniProtKB-KW"/>
</dbReference>
<dbReference type="GO" id="GO:0061630">
    <property type="term" value="F:ubiquitin protein ligase activity"/>
    <property type="evidence" value="ECO:0007669"/>
    <property type="project" value="TreeGrafter"/>
</dbReference>
<dbReference type="PANTHER" id="PTHR45969:SF5">
    <property type="entry name" value="E3 UBIQUITIN-PROTEIN LIGASE RHA2A"/>
    <property type="match status" value="1"/>
</dbReference>
<evidence type="ECO:0000256" key="3">
    <source>
        <dbReference type="ARBA" id="ARBA00022833"/>
    </source>
</evidence>
<keyword evidence="7" id="KW-1185">Reference proteome</keyword>
<reference evidence="6" key="1">
    <citation type="submission" date="2023-05" db="EMBL/GenBank/DDBJ databases">
        <title>Genome and transcriptome analyses reveal genes involved in the formation of fine ridges on petal epidermal cells in Hibiscus trionum.</title>
        <authorList>
            <person name="Koshimizu S."/>
            <person name="Masuda S."/>
            <person name="Ishii T."/>
            <person name="Shirasu K."/>
            <person name="Hoshino A."/>
            <person name="Arita M."/>
        </authorList>
    </citation>
    <scope>NUCLEOTIDE SEQUENCE</scope>
    <source>
        <strain evidence="6">Hamamatsu line</strain>
    </source>
</reference>
<dbReference type="PANTHER" id="PTHR45969">
    <property type="entry name" value="RING ZINC FINGER PROTEIN-RELATED"/>
    <property type="match status" value="1"/>
</dbReference>
<evidence type="ECO:0000259" key="5">
    <source>
        <dbReference type="PROSITE" id="PS50089"/>
    </source>
</evidence>
<dbReference type="Pfam" id="PF13639">
    <property type="entry name" value="zf-RING_2"/>
    <property type="match status" value="1"/>
</dbReference>
<evidence type="ECO:0000256" key="2">
    <source>
        <dbReference type="ARBA" id="ARBA00022771"/>
    </source>
</evidence>
<name>A0A9W7MGH1_HIBTR</name>
<dbReference type="InterPro" id="IPR001841">
    <property type="entry name" value="Znf_RING"/>
</dbReference>
<comment type="caution">
    <text evidence="6">The sequence shown here is derived from an EMBL/GenBank/DDBJ whole genome shotgun (WGS) entry which is preliminary data.</text>
</comment>
<dbReference type="EMBL" id="BSYR01000037">
    <property type="protein sequence ID" value="GMJ03308.1"/>
    <property type="molecule type" value="Genomic_DNA"/>
</dbReference>
<dbReference type="Gene3D" id="3.30.40.10">
    <property type="entry name" value="Zinc/RING finger domain, C3HC4 (zinc finger)"/>
    <property type="match status" value="1"/>
</dbReference>
<gene>
    <name evidence="6" type="ORF">HRI_004000000</name>
</gene>
<dbReference type="GO" id="GO:0016567">
    <property type="term" value="P:protein ubiquitination"/>
    <property type="evidence" value="ECO:0007669"/>
    <property type="project" value="TreeGrafter"/>
</dbReference>
<dbReference type="SMART" id="SM00184">
    <property type="entry name" value="RING"/>
    <property type="match status" value="1"/>
</dbReference>
<organism evidence="6 7">
    <name type="scientific">Hibiscus trionum</name>
    <name type="common">Flower of an hour</name>
    <dbReference type="NCBI Taxonomy" id="183268"/>
    <lineage>
        <taxon>Eukaryota</taxon>
        <taxon>Viridiplantae</taxon>
        <taxon>Streptophyta</taxon>
        <taxon>Embryophyta</taxon>
        <taxon>Tracheophyta</taxon>
        <taxon>Spermatophyta</taxon>
        <taxon>Magnoliopsida</taxon>
        <taxon>eudicotyledons</taxon>
        <taxon>Gunneridae</taxon>
        <taxon>Pentapetalae</taxon>
        <taxon>rosids</taxon>
        <taxon>malvids</taxon>
        <taxon>Malvales</taxon>
        <taxon>Malvaceae</taxon>
        <taxon>Malvoideae</taxon>
        <taxon>Hibiscus</taxon>
    </lineage>
</organism>
<evidence type="ECO:0000313" key="6">
    <source>
        <dbReference type="EMBL" id="GMJ03308.1"/>
    </source>
</evidence>
<dbReference type="PROSITE" id="PS50089">
    <property type="entry name" value="ZF_RING_2"/>
    <property type="match status" value="1"/>
</dbReference>
<accession>A0A9W7MGH1</accession>
<proteinExistence type="predicted"/>
<dbReference type="OrthoDB" id="8062037at2759"/>